<dbReference type="EMBL" id="KN831773">
    <property type="protein sequence ID" value="KIM45011.1"/>
    <property type="molecule type" value="Genomic_DNA"/>
</dbReference>
<keyword evidence="3" id="KW-1185">Reference proteome</keyword>
<dbReference type="HOGENOM" id="CLU_1102899_0_0_1"/>
<evidence type="ECO:0000313" key="3">
    <source>
        <dbReference type="Proteomes" id="UP000053424"/>
    </source>
</evidence>
<gene>
    <name evidence="2" type="ORF">M413DRAFT_9198</name>
</gene>
<accession>A0A0C3CML2</accession>
<feature type="region of interest" description="Disordered" evidence="1">
    <location>
        <begin position="1"/>
        <end position="28"/>
    </location>
</feature>
<organism evidence="2 3">
    <name type="scientific">Hebeloma cylindrosporum</name>
    <dbReference type="NCBI Taxonomy" id="76867"/>
    <lineage>
        <taxon>Eukaryota</taxon>
        <taxon>Fungi</taxon>
        <taxon>Dikarya</taxon>
        <taxon>Basidiomycota</taxon>
        <taxon>Agaricomycotina</taxon>
        <taxon>Agaricomycetes</taxon>
        <taxon>Agaricomycetidae</taxon>
        <taxon>Agaricales</taxon>
        <taxon>Agaricineae</taxon>
        <taxon>Hymenogastraceae</taxon>
        <taxon>Hebeloma</taxon>
    </lineage>
</organism>
<feature type="region of interest" description="Disordered" evidence="1">
    <location>
        <begin position="188"/>
        <end position="213"/>
    </location>
</feature>
<reference evidence="2 3" key="1">
    <citation type="submission" date="2014-04" db="EMBL/GenBank/DDBJ databases">
        <authorList>
            <consortium name="DOE Joint Genome Institute"/>
            <person name="Kuo A."/>
            <person name="Gay G."/>
            <person name="Dore J."/>
            <person name="Kohler A."/>
            <person name="Nagy L.G."/>
            <person name="Floudas D."/>
            <person name="Copeland A."/>
            <person name="Barry K.W."/>
            <person name="Cichocki N."/>
            <person name="Veneault-Fourrey C."/>
            <person name="LaButti K."/>
            <person name="Lindquist E.A."/>
            <person name="Lipzen A."/>
            <person name="Lundell T."/>
            <person name="Morin E."/>
            <person name="Murat C."/>
            <person name="Sun H."/>
            <person name="Tunlid A."/>
            <person name="Henrissat B."/>
            <person name="Grigoriev I.V."/>
            <person name="Hibbett D.S."/>
            <person name="Martin F."/>
            <person name="Nordberg H.P."/>
            <person name="Cantor M.N."/>
            <person name="Hua S.X."/>
        </authorList>
    </citation>
    <scope>NUCLEOTIDE SEQUENCE [LARGE SCALE GENOMIC DNA]</scope>
    <source>
        <strain evidence="3">h7</strain>
    </source>
</reference>
<protein>
    <submittedName>
        <fullName evidence="2">Uncharacterized protein</fullName>
    </submittedName>
</protein>
<evidence type="ECO:0000256" key="1">
    <source>
        <dbReference type="SAM" id="MobiDB-lite"/>
    </source>
</evidence>
<proteinExistence type="predicted"/>
<evidence type="ECO:0000313" key="2">
    <source>
        <dbReference type="EMBL" id="KIM45011.1"/>
    </source>
</evidence>
<sequence length="252" mass="27087">MAKKKHTNKAEDPSKKAKPDADDANDANAKAEEALVTTSITTYLGATTICIPLTRNGRAPAPVDVSVMDIDSIDASTMSSNVNVPVNDARTHTASSNNQAGANVLQAGRIPPTNHTQPNTISHNNQVGHVLHKSHTQPNTASSNNQTGANARKVNSNPTSASSCQTAANLPGVIPNITNHVTSYTRKNAIPGSSPAAPLAHPRAQPQPLTPHDREMRKHPNAIPPFYHYSKEREWNNLWPWMLPGRHLTISV</sequence>
<dbReference type="AlphaFoldDB" id="A0A0C3CML2"/>
<feature type="compositionally biased region" description="Basic and acidic residues" evidence="1">
    <location>
        <begin position="8"/>
        <end position="21"/>
    </location>
</feature>
<feature type="region of interest" description="Disordered" evidence="1">
    <location>
        <begin position="134"/>
        <end position="163"/>
    </location>
</feature>
<reference evidence="3" key="2">
    <citation type="submission" date="2015-01" db="EMBL/GenBank/DDBJ databases">
        <title>Evolutionary Origins and Diversification of the Mycorrhizal Mutualists.</title>
        <authorList>
            <consortium name="DOE Joint Genome Institute"/>
            <consortium name="Mycorrhizal Genomics Consortium"/>
            <person name="Kohler A."/>
            <person name="Kuo A."/>
            <person name="Nagy L.G."/>
            <person name="Floudas D."/>
            <person name="Copeland A."/>
            <person name="Barry K.W."/>
            <person name="Cichocki N."/>
            <person name="Veneault-Fourrey C."/>
            <person name="LaButti K."/>
            <person name="Lindquist E.A."/>
            <person name="Lipzen A."/>
            <person name="Lundell T."/>
            <person name="Morin E."/>
            <person name="Murat C."/>
            <person name="Riley R."/>
            <person name="Ohm R."/>
            <person name="Sun H."/>
            <person name="Tunlid A."/>
            <person name="Henrissat B."/>
            <person name="Grigoriev I.V."/>
            <person name="Hibbett D.S."/>
            <person name="Martin F."/>
        </authorList>
    </citation>
    <scope>NUCLEOTIDE SEQUENCE [LARGE SCALE GENOMIC DNA]</scope>
    <source>
        <strain evidence="3">h7</strain>
    </source>
</reference>
<dbReference type="Proteomes" id="UP000053424">
    <property type="component" value="Unassembled WGS sequence"/>
</dbReference>
<feature type="compositionally biased region" description="Polar residues" evidence="1">
    <location>
        <begin position="136"/>
        <end position="163"/>
    </location>
</feature>
<name>A0A0C3CML2_HEBCY</name>